<evidence type="ECO:0000256" key="7">
    <source>
        <dbReference type="ARBA" id="ARBA00047345"/>
    </source>
</evidence>
<feature type="compositionally biased region" description="Basic residues" evidence="9">
    <location>
        <begin position="677"/>
        <end position="686"/>
    </location>
</feature>
<evidence type="ECO:0000256" key="4">
    <source>
        <dbReference type="ARBA" id="ARBA00022679"/>
    </source>
</evidence>
<dbReference type="InterPro" id="IPR029071">
    <property type="entry name" value="Ubiquitin-like_domsf"/>
</dbReference>
<dbReference type="UniPathway" id="UPA00164"/>
<evidence type="ECO:0000256" key="5">
    <source>
        <dbReference type="ARBA" id="ARBA00023056"/>
    </source>
</evidence>
<evidence type="ECO:0000313" key="12">
    <source>
        <dbReference type="Proteomes" id="UP000596902"/>
    </source>
</evidence>
<keyword evidence="3 8" id="KW-0328">Glycosyltransferase</keyword>
<keyword evidence="12" id="KW-1185">Reference proteome</keyword>
<dbReference type="FunFam" id="3.40.50.2000:FF:000045">
    <property type="entry name" value="Glycogen [starch] synthase"/>
    <property type="match status" value="1"/>
</dbReference>
<feature type="compositionally biased region" description="Polar residues" evidence="9">
    <location>
        <begin position="127"/>
        <end position="148"/>
    </location>
</feature>
<feature type="compositionally biased region" description="Pro residues" evidence="9">
    <location>
        <begin position="115"/>
        <end position="124"/>
    </location>
</feature>
<dbReference type="GO" id="GO:0004373">
    <property type="term" value="F:alpha-1,4-glucan glucosyltransferase (UDP-glucose donor) activity"/>
    <property type="evidence" value="ECO:0007669"/>
    <property type="project" value="UniProtKB-EC"/>
</dbReference>
<evidence type="ECO:0000256" key="6">
    <source>
        <dbReference type="ARBA" id="ARBA00043883"/>
    </source>
</evidence>
<feature type="compositionally biased region" description="Polar residues" evidence="9">
    <location>
        <begin position="761"/>
        <end position="776"/>
    </location>
</feature>
<feature type="compositionally biased region" description="Basic and acidic residues" evidence="9">
    <location>
        <begin position="174"/>
        <end position="294"/>
    </location>
</feature>
<dbReference type="Gene3D" id="2.30.29.30">
    <property type="entry name" value="Pleckstrin-homology domain (PH domain)/Phosphotyrosine-binding domain (PTB)"/>
    <property type="match status" value="1"/>
</dbReference>
<gene>
    <name evidence="11" type="ORF">GT037_002174</name>
</gene>
<dbReference type="PANTHER" id="PTHR10176:SF3">
    <property type="entry name" value="GLYCOGEN [STARCH] SYNTHASE"/>
    <property type="match status" value="1"/>
</dbReference>
<feature type="compositionally biased region" description="Polar residues" evidence="9">
    <location>
        <begin position="7"/>
        <end position="18"/>
    </location>
</feature>
<feature type="compositionally biased region" description="Polar residues" evidence="9">
    <location>
        <begin position="1669"/>
        <end position="1687"/>
    </location>
</feature>
<feature type="region of interest" description="Disordered" evidence="9">
    <location>
        <begin position="1"/>
        <end position="310"/>
    </location>
</feature>
<protein>
    <recommendedName>
        <fullName evidence="8">Glycogen [starch] synthase</fullName>
        <ecNumber evidence="8">2.4.1.11</ecNumber>
    </recommendedName>
</protein>
<evidence type="ECO:0000259" key="10">
    <source>
        <dbReference type="Pfam" id="PF00169"/>
    </source>
</evidence>
<dbReference type="SUPFAM" id="SSF54236">
    <property type="entry name" value="Ubiquitin-like"/>
    <property type="match status" value="1"/>
</dbReference>
<dbReference type="SUPFAM" id="SSF53756">
    <property type="entry name" value="UDP-Glycosyltransferase/glycogen phosphorylase"/>
    <property type="match status" value="2"/>
</dbReference>
<feature type="non-terminal residue" evidence="11">
    <location>
        <position position="1"/>
    </location>
</feature>
<dbReference type="EC" id="2.4.1.11" evidence="8"/>
<feature type="region of interest" description="Disordered" evidence="9">
    <location>
        <begin position="1658"/>
        <end position="1687"/>
    </location>
</feature>
<dbReference type="GeneID" id="62200399"/>
<feature type="region of interest" description="Disordered" evidence="9">
    <location>
        <begin position="1594"/>
        <end position="1637"/>
    </location>
</feature>
<dbReference type="FunFam" id="3.40.50.2000:FF:000014">
    <property type="entry name" value="Glycogen [starch] synthase"/>
    <property type="match status" value="1"/>
</dbReference>
<name>A0A8H7EIY0_9PLEO</name>
<sequence>HAESCRTAFNHNMATETVPSAAAAPTPKMSRYRSVRRAQEEQTRQPGQYHQDHASPAVPAVPAMPPVPPMPAVPESQPQNDAPMSRSMSRYHRRPTTSHATSPNPPPLRSNTIPNAPPPLPAQQPPSTSRNRALSSPYQSTHTANTGQRRPRTARPRAEASPPVSNAPRQQSLRGDDSAREVLQREKERQRQLKEKYEAEARMQRQAKQAELDRVEKVRQEEEEAARAEAQRAVEEAEALRRQREEQKAEQERGRRLQKAETQKVLQQREEGVRRAKAEEKERQATLAKLEQKARKAPSSSPPVSPPRQQEIGFGMFKRRKDEALGLDAPTQQSAPPQLSLNFDSQEEETIRPGGGGVVLGIDAPTSAVNAGDRRVKVVCNEKRILLPVTPTTTPLDLIKSAATVLTDPIDVRTAVICEFFTKVSITRPLRNYEYVRDVMNSWDHDNQNELTIIDSDVDGINQDSLLSYKVPDTRPEGVSCFIQYSSRPGKWSKRYLVLRPDGQLVMAKNEKTKEKDQENICTLTDYDIYSVTQSKLARVKPPKKICYAVKSMQKSNIFADESQYVHFFCTNDRNTANTFYTALQTWRSWYLKHQKGEGLKKKTTAQRNISGNAGAAQASSHTRGESVGSHYQLGAFSSLLDMDSFNKTLDEIEVHKPGEFPDDKPLSKLDSSAMHAKMKSVRVKRPPPAAFNKSGLAAEIPPPPTARRRSIDQQGEEAFASSGLLGRSYTQRQAALQAREQTGPFTEGPSLLNSMGRAAQVSSNDSSLKRNTSVRSNHHRRTSSDLQRSASRRVPGMPEPLVDLTPQYKPPPQHLNKGKGFNPGVGAGPLVESATSIEEAIMIPSSTDWRAGRPGTSRAAHGTYGAGGHERTRSLKGRGEPLAAYTHNNHFGAPEDDSKAFTGGGLLSQAGYSQGKDMVGRGVMDGSRARGPMVNLSLNNEFAQGSLLSALPNAAPVIDRSERVPILPLRLPTISLHRPYTMAETGARDVQNHVLFEVATEVANRVGGIYSVLKSKAQVTTAEYGAAYTLLGPWNRASAAVEVEPIEPKDPALVATIKSMDDRGIKTLYGRWLIDGAPRVLLFDTGTGYRWLDEWKGDLWSSTGIPSPPGDSETNEAIVFGYLIAWFLGEYVYHEKKRAVIVQFHEWLAGVAVPLCKKRRIDVTTIFTTHATLLGRYLCAGSVDFYNNLQYFDVDAEAGKRGIYHRYCIERAATHAADVFTTVSHITAYESEHLLKRKPDGVLPNGLNVKKFSATHEFQNLHQQAKVKINDFVRGHFYGHNDFDPENTLYFFTAGRYEYRNKGVDMFIESLARLNHKMKSENSNMTVVAFIILPAQTTSLSVDSLKGQAVIKALHDSVNNIAENVAKKLFERSLTWTEGSELPEDKDLITPADKILLRRRLFAMKRHNLPPIVTHNMVNDAEDPVLNQLRRCQLFNHPSDRVKVVFHPEFLNSANPVLPLDYDDFVRGTHLGVFSSYYEPWGYTPAECTVMGVPSITTNLSGFGCYMEELIENAQDYGIYIVDRRMKGVDDSVNQLVDYMFEFTKKSKRQRINQRNRTERLSDLLDWKRMGLEYVKARQLALRRAYPAAYEDDDEPDFFSSQDVKISRPLSEPGSPRDRSGMMTPGDFASLQEGREGLSTEDYIAWKLPEEEEADDFTFPLTLKTKSKPNSGANTPTLSTAPNGTD</sequence>
<feature type="compositionally biased region" description="Pro residues" evidence="9">
    <location>
        <begin position="62"/>
        <end position="72"/>
    </location>
</feature>
<dbReference type="InterPro" id="IPR011993">
    <property type="entry name" value="PH-like_dom_sf"/>
</dbReference>
<keyword evidence="4 8" id="KW-0808">Transferase</keyword>
<dbReference type="CDD" id="cd03793">
    <property type="entry name" value="GT3_GSY2-like"/>
    <property type="match status" value="1"/>
</dbReference>
<accession>A0A8H7EIY0</accession>
<evidence type="ECO:0000256" key="9">
    <source>
        <dbReference type="SAM" id="MobiDB-lite"/>
    </source>
</evidence>
<dbReference type="Pfam" id="PF00169">
    <property type="entry name" value="PH"/>
    <property type="match status" value="1"/>
</dbReference>
<reference evidence="11" key="1">
    <citation type="submission" date="2020-01" db="EMBL/GenBank/DDBJ databases">
        <authorList>
            <person name="Feng Z.H.Z."/>
        </authorList>
    </citation>
    <scope>NUCLEOTIDE SEQUENCE</scope>
    <source>
        <strain evidence="11">CBS107.38</strain>
    </source>
</reference>
<evidence type="ECO:0000256" key="3">
    <source>
        <dbReference type="ARBA" id="ARBA00022676"/>
    </source>
</evidence>
<dbReference type="Proteomes" id="UP000596902">
    <property type="component" value="Unassembled WGS sequence"/>
</dbReference>
<dbReference type="GO" id="GO:0005737">
    <property type="term" value="C:cytoplasm"/>
    <property type="evidence" value="ECO:0007669"/>
    <property type="project" value="TreeGrafter"/>
</dbReference>
<feature type="region of interest" description="Disordered" evidence="9">
    <location>
        <begin position="848"/>
        <end position="874"/>
    </location>
</feature>
<comment type="function">
    <text evidence="6">Glycogen synthase participates in the glycogen biosynthetic process along with glycogenin and glycogen branching enzyme. Extends the primer composed of a few glucose units formed by glycogenin by adding new glucose units to it. In this context, glycogen synthase transfers the glycosyl residue from UDP-Glc to the non-reducing end of alpha-1,4-glucan.</text>
</comment>
<dbReference type="EMBL" id="JAAABM010000002">
    <property type="protein sequence ID" value="KAF7680523.1"/>
    <property type="molecule type" value="Genomic_DNA"/>
</dbReference>
<feature type="region of interest" description="Disordered" evidence="9">
    <location>
        <begin position="602"/>
        <end position="625"/>
    </location>
</feature>
<feature type="region of interest" description="Disordered" evidence="9">
    <location>
        <begin position="676"/>
        <end position="805"/>
    </location>
</feature>
<evidence type="ECO:0000256" key="2">
    <source>
        <dbReference type="ARBA" id="ARBA00010686"/>
    </source>
</evidence>
<feature type="domain" description="PH" evidence="10">
    <location>
        <begin position="483"/>
        <end position="585"/>
    </location>
</feature>
<organism evidence="11 12">
    <name type="scientific">Alternaria burnsii</name>
    <dbReference type="NCBI Taxonomy" id="1187904"/>
    <lineage>
        <taxon>Eukaryota</taxon>
        <taxon>Fungi</taxon>
        <taxon>Dikarya</taxon>
        <taxon>Ascomycota</taxon>
        <taxon>Pezizomycotina</taxon>
        <taxon>Dothideomycetes</taxon>
        <taxon>Pleosporomycetidae</taxon>
        <taxon>Pleosporales</taxon>
        <taxon>Pleosporineae</taxon>
        <taxon>Pleosporaceae</taxon>
        <taxon>Alternaria</taxon>
        <taxon>Alternaria sect. Alternaria</taxon>
    </lineage>
</organism>
<evidence type="ECO:0000256" key="8">
    <source>
        <dbReference type="RuleBase" id="RU363104"/>
    </source>
</evidence>
<dbReference type="Gene3D" id="6.10.260.10">
    <property type="match status" value="1"/>
</dbReference>
<feature type="compositionally biased region" description="Polar residues" evidence="9">
    <location>
        <begin position="729"/>
        <end position="745"/>
    </location>
</feature>
<feature type="compositionally biased region" description="Polar residues" evidence="9">
    <location>
        <begin position="606"/>
        <end position="622"/>
    </location>
</feature>
<comment type="pathway">
    <text evidence="1 8">Glycan biosynthesis; glycogen biosynthesis.</text>
</comment>
<dbReference type="SUPFAM" id="SSF50729">
    <property type="entry name" value="PH domain-like"/>
    <property type="match status" value="1"/>
</dbReference>
<feature type="compositionally biased region" description="Polar residues" evidence="9">
    <location>
        <begin position="76"/>
        <end position="88"/>
    </location>
</feature>
<dbReference type="Gene3D" id="3.40.50.2000">
    <property type="entry name" value="Glycogen Phosphorylase B"/>
    <property type="match status" value="2"/>
</dbReference>
<comment type="caution">
    <text evidence="11">The sequence shown here is derived from an EMBL/GenBank/DDBJ whole genome shotgun (WGS) entry which is preliminary data.</text>
</comment>
<dbReference type="PANTHER" id="PTHR10176">
    <property type="entry name" value="GLYCOGEN SYNTHASE"/>
    <property type="match status" value="1"/>
</dbReference>
<evidence type="ECO:0000313" key="11">
    <source>
        <dbReference type="EMBL" id="KAF7680523.1"/>
    </source>
</evidence>
<dbReference type="GO" id="GO:0005978">
    <property type="term" value="P:glycogen biosynthetic process"/>
    <property type="evidence" value="ECO:0007669"/>
    <property type="project" value="UniProtKB-UniPathway"/>
</dbReference>
<dbReference type="CDD" id="cd22265">
    <property type="entry name" value="UDM1_RNF168"/>
    <property type="match status" value="1"/>
</dbReference>
<keyword evidence="5 8" id="KW-0320">Glycogen biosynthesis</keyword>
<comment type="similarity">
    <text evidence="2 8">Belongs to the glycosyltransferase 3 family.</text>
</comment>
<proteinExistence type="inferred from homology"/>
<dbReference type="Pfam" id="PF05693">
    <property type="entry name" value="Glycogen_syn"/>
    <property type="match status" value="1"/>
</dbReference>
<dbReference type="InterPro" id="IPR008631">
    <property type="entry name" value="Glycogen_synth"/>
</dbReference>
<dbReference type="RefSeq" id="XP_038790513.1">
    <property type="nucleotide sequence ID" value="XM_038927221.1"/>
</dbReference>
<dbReference type="InterPro" id="IPR001849">
    <property type="entry name" value="PH_domain"/>
</dbReference>
<evidence type="ECO:0000256" key="1">
    <source>
        <dbReference type="ARBA" id="ARBA00004964"/>
    </source>
</evidence>
<comment type="catalytic activity">
    <reaction evidence="7">
        <text>[(1-&gt;4)-alpha-D-glucosyl](n) + UDP-alpha-D-glucose = [(1-&gt;4)-alpha-D-glucosyl](n+1) + UDP + H(+)</text>
        <dbReference type="Rhea" id="RHEA:18549"/>
        <dbReference type="Rhea" id="RHEA-COMP:9584"/>
        <dbReference type="Rhea" id="RHEA-COMP:9587"/>
        <dbReference type="ChEBI" id="CHEBI:15378"/>
        <dbReference type="ChEBI" id="CHEBI:15444"/>
        <dbReference type="ChEBI" id="CHEBI:58223"/>
        <dbReference type="ChEBI" id="CHEBI:58885"/>
        <dbReference type="EC" id="2.4.1.11"/>
    </reaction>
    <physiologicalReaction direction="left-to-right" evidence="7">
        <dbReference type="Rhea" id="RHEA:18550"/>
    </physiologicalReaction>
</comment>
<comment type="function">
    <text evidence="8">Transfers the glycosyl residue from UDP-Glc to the non-reducing end of alpha-1,4-glucan.</text>
</comment>
<reference evidence="11" key="2">
    <citation type="submission" date="2020-08" db="EMBL/GenBank/DDBJ databases">
        <title>Draft Genome Sequence of Cumin Blight Pathogen Alternaria burnsii.</title>
        <authorList>
            <person name="Feng Z."/>
        </authorList>
    </citation>
    <scope>NUCLEOTIDE SEQUENCE</scope>
    <source>
        <strain evidence="11">CBS107.38</strain>
    </source>
</reference>